<reference evidence="2" key="1">
    <citation type="submission" date="2016-05" db="EMBL/GenBank/DDBJ databases">
        <title>Comparative genomics of biotechnologically important yeasts.</title>
        <authorList>
            <consortium name="DOE Joint Genome Institute"/>
            <person name="Riley R."/>
            <person name="Haridas S."/>
            <person name="Wolfe K.H."/>
            <person name="Lopes M.R."/>
            <person name="Hittinger C.T."/>
            <person name="Goker M."/>
            <person name="Salamov A."/>
            <person name="Wisecaver J."/>
            <person name="Long T.M."/>
            <person name="Aerts A.L."/>
            <person name="Barry K."/>
            <person name="Choi C."/>
            <person name="Clum A."/>
            <person name="Coughlan A.Y."/>
            <person name="Deshpande S."/>
            <person name="Douglass A.P."/>
            <person name="Hanson S.J."/>
            <person name="Klenk H.-P."/>
            <person name="Labutti K."/>
            <person name="Lapidus A."/>
            <person name="Lindquist E."/>
            <person name="Lipzen A."/>
            <person name="Meier-Kolthoff J.P."/>
            <person name="Ohm R.A."/>
            <person name="Otillar R.P."/>
            <person name="Pangilinan J."/>
            <person name="Peng Y."/>
            <person name="Rokas A."/>
            <person name="Rosa C.A."/>
            <person name="Scheuner C."/>
            <person name="Sibirny A.A."/>
            <person name="Slot J.C."/>
            <person name="Stielow J.B."/>
            <person name="Sun H."/>
            <person name="Kurtzman C.P."/>
            <person name="Blackwell M."/>
            <person name="Grigoriev I.V."/>
            <person name="Jeffries T.W."/>
        </authorList>
    </citation>
    <scope>NUCLEOTIDE SEQUENCE [LARGE SCALE GENOMIC DNA]</scope>
    <source>
        <strain evidence="2">NRRL Y-12698</strain>
    </source>
</reference>
<proteinExistence type="predicted"/>
<gene>
    <name evidence="1" type="ORF">BABINDRAFT_126345</name>
</gene>
<keyword evidence="2" id="KW-1185">Reference proteome</keyword>
<dbReference type="EMBL" id="KV454429">
    <property type="protein sequence ID" value="ODQ80723.1"/>
    <property type="molecule type" value="Genomic_DNA"/>
</dbReference>
<evidence type="ECO:0000313" key="2">
    <source>
        <dbReference type="Proteomes" id="UP000094336"/>
    </source>
</evidence>
<dbReference type="AlphaFoldDB" id="A0A1E3QSN4"/>
<dbReference type="GeneID" id="30144845"/>
<protein>
    <submittedName>
        <fullName evidence="1">Uncharacterized protein</fullName>
    </submittedName>
</protein>
<name>A0A1E3QSN4_9ASCO</name>
<dbReference type="RefSeq" id="XP_018986051.1">
    <property type="nucleotide sequence ID" value="XM_019126991.1"/>
</dbReference>
<accession>A0A1E3QSN4</accession>
<dbReference type="Proteomes" id="UP000094336">
    <property type="component" value="Unassembled WGS sequence"/>
</dbReference>
<evidence type="ECO:0000313" key="1">
    <source>
        <dbReference type="EMBL" id="ODQ80723.1"/>
    </source>
</evidence>
<organism evidence="1 2">
    <name type="scientific">Babjeviella inositovora NRRL Y-12698</name>
    <dbReference type="NCBI Taxonomy" id="984486"/>
    <lineage>
        <taxon>Eukaryota</taxon>
        <taxon>Fungi</taxon>
        <taxon>Dikarya</taxon>
        <taxon>Ascomycota</taxon>
        <taxon>Saccharomycotina</taxon>
        <taxon>Pichiomycetes</taxon>
        <taxon>Serinales incertae sedis</taxon>
        <taxon>Babjeviella</taxon>
    </lineage>
</organism>
<sequence length="83" mass="9665">MCIKVGILAQASVRRGRCIIRLNTDPTPTLMFLRVLRKGEIKFIIHFCQGNMISLLRFSTSYTLWKSLPLHRKDIRKSVVDDF</sequence>